<reference evidence="2" key="1">
    <citation type="submission" date="2022-11" db="UniProtKB">
        <authorList>
            <consortium name="WormBaseParasite"/>
        </authorList>
    </citation>
    <scope>IDENTIFICATION</scope>
</reference>
<evidence type="ECO:0000313" key="2">
    <source>
        <dbReference type="WBParaSite" id="ES5_v2.g29571.t1"/>
    </source>
</evidence>
<sequence>MHAGSLFEEKIQVLDIMSKVNGQGFANVKMCIDVLNEVSKSNKPFIVDIKRPISPRAILYCSQLTPASSGPVNHSSMQKGVKKELDELSIIRPSVGPNRITVMAPGTSIDIQLVNPSSTKAVAFKAFTSKPHILSFKPVGGIIDPSSSISVKMTRDVVATGREKIVFKHVEAEPGTTD</sequence>
<proteinExistence type="predicted"/>
<dbReference type="Proteomes" id="UP000887579">
    <property type="component" value="Unplaced"/>
</dbReference>
<dbReference type="WBParaSite" id="ES5_v2.g29571.t1">
    <property type="protein sequence ID" value="ES5_v2.g29571.t1"/>
    <property type="gene ID" value="ES5_v2.g29571"/>
</dbReference>
<name>A0AC34GIP5_9BILA</name>
<organism evidence="1 2">
    <name type="scientific">Panagrolaimus sp. ES5</name>
    <dbReference type="NCBI Taxonomy" id="591445"/>
    <lineage>
        <taxon>Eukaryota</taxon>
        <taxon>Metazoa</taxon>
        <taxon>Ecdysozoa</taxon>
        <taxon>Nematoda</taxon>
        <taxon>Chromadorea</taxon>
        <taxon>Rhabditida</taxon>
        <taxon>Tylenchina</taxon>
        <taxon>Panagrolaimomorpha</taxon>
        <taxon>Panagrolaimoidea</taxon>
        <taxon>Panagrolaimidae</taxon>
        <taxon>Panagrolaimus</taxon>
    </lineage>
</organism>
<protein>
    <submittedName>
        <fullName evidence="2">Major sperm protein</fullName>
    </submittedName>
</protein>
<evidence type="ECO:0000313" key="1">
    <source>
        <dbReference type="Proteomes" id="UP000887579"/>
    </source>
</evidence>
<accession>A0AC34GIP5</accession>